<dbReference type="GO" id="GO:0004177">
    <property type="term" value="F:aminopeptidase activity"/>
    <property type="evidence" value="ECO:0007669"/>
    <property type="project" value="UniProtKB-KW"/>
</dbReference>
<dbReference type="Gene3D" id="3.40.630.10">
    <property type="entry name" value="Zn peptidases"/>
    <property type="match status" value="1"/>
</dbReference>
<dbReference type="PANTHER" id="PTHR28570:SF3">
    <property type="entry name" value="ASPARTYL AMINOPEPTIDASE"/>
    <property type="match status" value="1"/>
</dbReference>
<dbReference type="AlphaFoldDB" id="A0A380NI62"/>
<comment type="cofactor">
    <cofactor evidence="1 10">
        <name>Zn(2+)</name>
        <dbReference type="ChEBI" id="CHEBI:29105"/>
    </cofactor>
</comment>
<dbReference type="InterPro" id="IPR001948">
    <property type="entry name" value="Peptidase_M18"/>
</dbReference>
<accession>A0A380NI62</accession>
<dbReference type="Proteomes" id="UP000255367">
    <property type="component" value="Unassembled WGS sequence"/>
</dbReference>
<dbReference type="NCBIfam" id="NF002759">
    <property type="entry name" value="PRK02813.1"/>
    <property type="match status" value="1"/>
</dbReference>
<keyword evidence="8 9" id="KW-0482">Metalloprotease</keyword>
<evidence type="ECO:0000256" key="2">
    <source>
        <dbReference type="ARBA" id="ARBA00008290"/>
    </source>
</evidence>
<evidence type="ECO:0000256" key="10">
    <source>
        <dbReference type="RuleBase" id="RU004387"/>
    </source>
</evidence>
<evidence type="ECO:0000256" key="3">
    <source>
        <dbReference type="ARBA" id="ARBA00022438"/>
    </source>
</evidence>
<gene>
    <name evidence="11" type="primary">apeB</name>
    <name evidence="11" type="ORF">NCTC12020_00258</name>
</gene>
<reference evidence="11 12" key="1">
    <citation type="submission" date="2018-06" db="EMBL/GenBank/DDBJ databases">
        <authorList>
            <consortium name="Pathogen Informatics"/>
            <person name="Doyle S."/>
        </authorList>
    </citation>
    <scope>NUCLEOTIDE SEQUENCE [LARGE SCALE GENOMIC DNA]</scope>
    <source>
        <strain evidence="11 12">NCTC12020</strain>
    </source>
</reference>
<dbReference type="Gene3D" id="2.30.250.10">
    <property type="entry name" value="Aminopeptidase i, Domain 2"/>
    <property type="match status" value="1"/>
</dbReference>
<dbReference type="SUPFAM" id="SSF101821">
    <property type="entry name" value="Aminopeptidase/glucanase lid domain"/>
    <property type="match status" value="1"/>
</dbReference>
<dbReference type="SUPFAM" id="SSF53187">
    <property type="entry name" value="Zn-dependent exopeptidases"/>
    <property type="match status" value="1"/>
</dbReference>
<dbReference type="GO" id="GO:0008270">
    <property type="term" value="F:zinc ion binding"/>
    <property type="evidence" value="ECO:0007669"/>
    <property type="project" value="InterPro"/>
</dbReference>
<name>A0A380NI62_9FIRM</name>
<evidence type="ECO:0000313" key="12">
    <source>
        <dbReference type="Proteomes" id="UP000255367"/>
    </source>
</evidence>
<dbReference type="Pfam" id="PF02127">
    <property type="entry name" value="Peptidase_M18"/>
    <property type="match status" value="1"/>
</dbReference>
<proteinExistence type="inferred from homology"/>
<keyword evidence="12" id="KW-1185">Reference proteome</keyword>
<dbReference type="GO" id="GO:0006508">
    <property type="term" value="P:proteolysis"/>
    <property type="evidence" value="ECO:0007669"/>
    <property type="project" value="UniProtKB-KW"/>
</dbReference>
<protein>
    <recommendedName>
        <fullName evidence="10">M18 family aminopeptidase</fullName>
        <ecNumber evidence="10">3.4.11.-</ecNumber>
    </recommendedName>
</protein>
<keyword evidence="4 9" id="KW-0645">Protease</keyword>
<dbReference type="RefSeq" id="WP_115309522.1">
    <property type="nucleotide sequence ID" value="NZ_UHIO01000001.1"/>
</dbReference>
<evidence type="ECO:0000256" key="4">
    <source>
        <dbReference type="ARBA" id="ARBA00022670"/>
    </source>
</evidence>
<evidence type="ECO:0000256" key="8">
    <source>
        <dbReference type="ARBA" id="ARBA00023049"/>
    </source>
</evidence>
<dbReference type="InterPro" id="IPR023358">
    <property type="entry name" value="Peptidase_M18_dom2"/>
</dbReference>
<keyword evidence="6 9" id="KW-0378">Hydrolase</keyword>
<evidence type="ECO:0000256" key="7">
    <source>
        <dbReference type="ARBA" id="ARBA00022833"/>
    </source>
</evidence>
<keyword evidence="5 9" id="KW-0479">Metal-binding</keyword>
<sequence>MNTVARLLEYIDNSTSPYHTVKASADLLKAKGFKELQLDELWAFSEGDYFVKVYDTTLIAFHVGTNLRDSLRIVSAHTDFPALRVKPNPLIEAKGYGKLNVETYGGLILNTWLDRPLSMAGVVVTRSEDPFHPEIHYVDIARPLLTIPNLAIHMNRNINDGVALDKQLHMLPLFMMANETEAINDEWLIFLSEQVKRPAEDILSYELTLYPVEGGTTFGRYDEFISSPRIDNLTSCMACLEGILEAQQVEAEGLRLIALFDNEEVGSRTKQGGASTILSQLVERIYMATGHTKAECYADIAGGFMLSADVAHGYHPNYPEKNDMTNVPVLNQGLVLKVAASQSYAGDAWAMATVKALCETNDIPYQIYVNRSNIPGGSTVGSISSAMLTMRTMDVGVPILAMHSARETMGANDQEALEHLMRAFLR</sequence>
<dbReference type="OrthoDB" id="9764268at2"/>
<dbReference type="GO" id="GO:0005737">
    <property type="term" value="C:cytoplasm"/>
    <property type="evidence" value="ECO:0007669"/>
    <property type="project" value="UniProtKB-ARBA"/>
</dbReference>
<dbReference type="GO" id="GO:0008237">
    <property type="term" value="F:metallopeptidase activity"/>
    <property type="evidence" value="ECO:0007669"/>
    <property type="project" value="UniProtKB-KW"/>
</dbReference>
<evidence type="ECO:0000256" key="1">
    <source>
        <dbReference type="ARBA" id="ARBA00001947"/>
    </source>
</evidence>
<comment type="similarity">
    <text evidence="2 9">Belongs to the peptidase M18 family.</text>
</comment>
<evidence type="ECO:0000313" key="11">
    <source>
        <dbReference type="EMBL" id="SUP40280.1"/>
    </source>
</evidence>
<dbReference type="PANTHER" id="PTHR28570">
    <property type="entry name" value="ASPARTYL AMINOPEPTIDASE"/>
    <property type="match status" value="1"/>
</dbReference>
<organism evidence="11 12">
    <name type="scientific">Veillonella criceti</name>
    <dbReference type="NCBI Taxonomy" id="103891"/>
    <lineage>
        <taxon>Bacteria</taxon>
        <taxon>Bacillati</taxon>
        <taxon>Bacillota</taxon>
        <taxon>Negativicutes</taxon>
        <taxon>Veillonellales</taxon>
        <taxon>Veillonellaceae</taxon>
        <taxon>Veillonella</taxon>
    </lineage>
</organism>
<keyword evidence="3 9" id="KW-0031">Aminopeptidase</keyword>
<evidence type="ECO:0000256" key="9">
    <source>
        <dbReference type="RuleBase" id="RU004386"/>
    </source>
</evidence>
<evidence type="ECO:0000256" key="5">
    <source>
        <dbReference type="ARBA" id="ARBA00022723"/>
    </source>
</evidence>
<dbReference type="EMBL" id="UHIO01000001">
    <property type="protein sequence ID" value="SUP40280.1"/>
    <property type="molecule type" value="Genomic_DNA"/>
</dbReference>
<dbReference type="EC" id="3.4.11.-" evidence="10"/>
<evidence type="ECO:0000256" key="6">
    <source>
        <dbReference type="ARBA" id="ARBA00022801"/>
    </source>
</evidence>
<keyword evidence="7 9" id="KW-0862">Zinc</keyword>
<dbReference type="PRINTS" id="PR00932">
    <property type="entry name" value="AMINO1PTASE"/>
</dbReference>